<dbReference type="PANTHER" id="PTHR21235:SF2">
    <property type="entry name" value="IMIDAZOLE GLYCEROL PHOSPHATE SYNTHASE HISHF"/>
    <property type="match status" value="1"/>
</dbReference>
<dbReference type="SUPFAM" id="SSF51366">
    <property type="entry name" value="Ribulose-phoshate binding barrel"/>
    <property type="match status" value="1"/>
</dbReference>
<dbReference type="OrthoDB" id="3680435at2"/>
<dbReference type="Proteomes" id="UP000192445">
    <property type="component" value="Chromosome"/>
</dbReference>
<evidence type="ECO:0000256" key="1">
    <source>
        <dbReference type="ARBA" id="ARBA00009667"/>
    </source>
</evidence>
<evidence type="ECO:0000256" key="3">
    <source>
        <dbReference type="ARBA" id="ARBA00023102"/>
    </source>
</evidence>
<dbReference type="AlphaFoldDB" id="A0A1V0U5G8"/>
<protein>
    <recommendedName>
        <fullName evidence="8">IGP synthase cyclase subunit</fullName>
    </recommendedName>
</protein>
<dbReference type="InterPro" id="IPR050064">
    <property type="entry name" value="IGPS_HisA/HisF"/>
</dbReference>
<evidence type="ECO:0000256" key="2">
    <source>
        <dbReference type="ARBA" id="ARBA00022605"/>
    </source>
</evidence>
<sequence>MSRPVFHDQHSHVGDLVIPCIDVSRGRATEPSGIPHLADPTDVLAIAEAYAAGSAQKLFLDVFDSWDAVDYLPGLLRDLNTTGMNLLVSVGHGDIPSAVHAGGLLEAGADVISVSTALIEKPDTVTRVAEGYGAHRLMGVVNCRSAGPGQWQVYVHDGERSTGRGAAEVARQFGELGVAAVLANNIDREGTGVGFDLELVRAVATSSGLPVIASGGCGGLDHLSEALGAGHSAYVLVNAMIHRGTCTVREIRDHLLTHSSFRTGLG</sequence>
<accession>A0A1V0U5G8</accession>
<dbReference type="GO" id="GO:0000105">
    <property type="term" value="P:L-histidine biosynthetic process"/>
    <property type="evidence" value="ECO:0007669"/>
    <property type="project" value="UniProtKB-KW"/>
</dbReference>
<keyword evidence="2 5" id="KW-0028">Amino-acid biosynthesis</keyword>
<dbReference type="InterPro" id="IPR013785">
    <property type="entry name" value="Aldolase_TIM"/>
</dbReference>
<dbReference type="KEGG" id="svu:B1H20_02210"/>
<name>A0A1V0U5G8_STRVN</name>
<dbReference type="PANTHER" id="PTHR21235">
    <property type="entry name" value="IMIDAZOLE GLYCEROL PHOSPHATE SYNTHASE SUBUNIT HISF/H IGP SYNTHASE SUBUNIT HISF/H"/>
    <property type="match status" value="1"/>
</dbReference>
<dbReference type="InterPro" id="IPR006062">
    <property type="entry name" value="His_biosynth"/>
</dbReference>
<gene>
    <name evidence="6" type="ORF">B1H20_02210</name>
</gene>
<organism evidence="6 7">
    <name type="scientific">Streptomyces violaceoruber</name>
    <dbReference type="NCBI Taxonomy" id="1935"/>
    <lineage>
        <taxon>Bacteria</taxon>
        <taxon>Bacillati</taxon>
        <taxon>Actinomycetota</taxon>
        <taxon>Actinomycetes</taxon>
        <taxon>Kitasatosporales</taxon>
        <taxon>Streptomycetaceae</taxon>
        <taxon>Streptomyces</taxon>
        <taxon>Streptomyces violaceoruber group</taxon>
    </lineage>
</organism>
<evidence type="ECO:0000313" key="7">
    <source>
        <dbReference type="Proteomes" id="UP000192445"/>
    </source>
</evidence>
<dbReference type="InterPro" id="IPR011060">
    <property type="entry name" value="RibuloseP-bd_barrel"/>
</dbReference>
<reference evidence="6 7" key="1">
    <citation type="submission" date="2017-03" db="EMBL/GenBank/DDBJ databases">
        <title>Complete Genome Sequence of a natural compounds producer, Streptomyces violaceus S21.</title>
        <authorList>
            <person name="Zhong C."/>
            <person name="Zhao Z."/>
            <person name="Fu J."/>
            <person name="Zong G."/>
            <person name="Qin R."/>
            <person name="Cao G."/>
        </authorList>
    </citation>
    <scope>NUCLEOTIDE SEQUENCE [LARGE SCALE GENOMIC DNA]</scope>
    <source>
        <strain evidence="6 7">S21</strain>
    </source>
</reference>
<dbReference type="RefSeq" id="WP_083192021.1">
    <property type="nucleotide sequence ID" value="NZ_CP020570.1"/>
</dbReference>
<comment type="pathway">
    <text evidence="4">Amino-acid biosynthesis.</text>
</comment>
<keyword evidence="3 5" id="KW-0368">Histidine biosynthesis</keyword>
<comment type="similarity">
    <text evidence="1 5">Belongs to the HisA/HisF family.</text>
</comment>
<evidence type="ECO:0000313" key="6">
    <source>
        <dbReference type="EMBL" id="ARF60330.1"/>
    </source>
</evidence>
<dbReference type="GO" id="GO:0000107">
    <property type="term" value="F:imidazoleglycerol-phosphate synthase activity"/>
    <property type="evidence" value="ECO:0007669"/>
    <property type="project" value="TreeGrafter"/>
</dbReference>
<proteinExistence type="inferred from homology"/>
<evidence type="ECO:0000256" key="5">
    <source>
        <dbReference type="RuleBase" id="RU003657"/>
    </source>
</evidence>
<dbReference type="Pfam" id="PF00977">
    <property type="entry name" value="His_biosynth"/>
    <property type="match status" value="1"/>
</dbReference>
<evidence type="ECO:0000256" key="4">
    <source>
        <dbReference type="ARBA" id="ARBA00029440"/>
    </source>
</evidence>
<dbReference type="EMBL" id="CP020570">
    <property type="protein sequence ID" value="ARF60330.1"/>
    <property type="molecule type" value="Genomic_DNA"/>
</dbReference>
<dbReference type="Gene3D" id="3.20.20.70">
    <property type="entry name" value="Aldolase class I"/>
    <property type="match status" value="1"/>
</dbReference>
<dbReference type="STRING" id="1935.B1H20_02210"/>
<evidence type="ECO:0008006" key="8">
    <source>
        <dbReference type="Google" id="ProtNLM"/>
    </source>
</evidence>